<comment type="subcellular location">
    <subcellularLocation>
        <location evidence="1">Cell membrane</location>
        <topology evidence="1">Peripheral membrane protein</topology>
        <orientation evidence="1">Cytoplasmic side</orientation>
    </subcellularLocation>
</comment>
<evidence type="ECO:0000256" key="8">
    <source>
        <dbReference type="ARBA" id="ARBA00022679"/>
    </source>
</evidence>
<evidence type="ECO:0000256" key="6">
    <source>
        <dbReference type="ARBA" id="ARBA00013432"/>
    </source>
</evidence>
<evidence type="ECO:0000256" key="3">
    <source>
        <dbReference type="ARBA" id="ARBA00005189"/>
    </source>
</evidence>
<keyword evidence="7" id="KW-1003">Cell membrane</keyword>
<evidence type="ECO:0000313" key="16">
    <source>
        <dbReference type="Proteomes" id="UP000434580"/>
    </source>
</evidence>
<dbReference type="InterPro" id="IPR041728">
    <property type="entry name" value="GPAT/DHAPAT_LPLAT"/>
</dbReference>
<name>A0A5S9NMU8_9GAMM</name>
<dbReference type="UniPathway" id="UPA00557">
    <property type="reaction ID" value="UER00612"/>
</dbReference>
<dbReference type="PIRSF" id="PIRSF000437">
    <property type="entry name" value="GPAT_DHAPAT"/>
    <property type="match status" value="1"/>
</dbReference>
<dbReference type="InterPro" id="IPR002123">
    <property type="entry name" value="Plipid/glycerol_acylTrfase"/>
</dbReference>
<evidence type="ECO:0000256" key="10">
    <source>
        <dbReference type="ARBA" id="ARBA00023209"/>
    </source>
</evidence>
<dbReference type="Pfam" id="PF01553">
    <property type="entry name" value="Acyltransferase"/>
    <property type="match status" value="1"/>
</dbReference>
<evidence type="ECO:0000259" key="14">
    <source>
        <dbReference type="SMART" id="SM00563"/>
    </source>
</evidence>
<dbReference type="CDD" id="cd07993">
    <property type="entry name" value="LPLAT_DHAPAT-like"/>
    <property type="match status" value="1"/>
</dbReference>
<dbReference type="SMART" id="SM00563">
    <property type="entry name" value="PlsC"/>
    <property type="match status" value="1"/>
</dbReference>
<dbReference type="AlphaFoldDB" id="A0A5S9NMU8"/>
<dbReference type="InterPro" id="IPR022284">
    <property type="entry name" value="GPAT/DHAPAT"/>
</dbReference>
<keyword evidence="10" id="KW-0594">Phospholipid biosynthesis</keyword>
<dbReference type="EC" id="2.3.1.15" evidence="5"/>
<evidence type="ECO:0000256" key="7">
    <source>
        <dbReference type="ARBA" id="ARBA00022475"/>
    </source>
</evidence>
<feature type="domain" description="Phospholipid/glycerol acyltransferase" evidence="14">
    <location>
        <begin position="283"/>
        <end position="415"/>
    </location>
</feature>
<proteinExistence type="inferred from homology"/>
<sequence length="808" mass="91488">MLFSPVKAIVHLFFVIFIRPFVRVSLVPEPLPVDLTDKNGKALILVVPNKSYLDEKVIRLALSQYDGLQLHTLWLPHAEKRRANERFAQRLKKLHRDYPKAELLPVSLFWGRMPGRQQGFWTSYLSDNWTVGGALRRFLTLFMQIRNVYCYVGANLNSNTLEINTLGNDQAEMVADQLRRTLAGQREAIIGPDLSHQRILADKVLSSEAVQKAIQETAQSTNKPVEQGQKKAQKYLKEMASDYSYPIVRLFDVFLSWLWERLYQGVDIQGIEQIQGIAEDCELIYVPCHRSHIDYLLLSYVIYHKGYMPPHIAAGINLNLPIVGTLLRRGGAFFIRRQFRDDKIYRAVIETYIQIMCQEGISIEYFIEGGRSRTGFLLQPKAGMLAMTLRAAKQASETDRPEKPIAFVPIYIGYERLFESHSYIKELYGEKKEKESIKGLISAAKYLKENFGKVYLNIGQPIFPQAMRQSMIESGSADPHSDDDSFKQWVSGLSTGILEQINRHASLSPLHYTAIAMLGSERNALLAQQLQTQIGLLKELAHMPDYCDTLNYDEMSDQDPIEHALSLGLIRRNDRSSADIFYLDQSGEVSATFLRNNALHVFVMPSLIANVLVTTGKVSRRRLRDVCLRLYPYVKADLFLPWPIEALDQVIAKVLDILESHELIDAGNLFIQPRGQETEAFDHLLVLAGAARAHFQRFHITSQIVLDAPSGTYSLKSLEERCVQAAQQLSILHEVHAPDFFDKNLFRAFIGNLISESIVELDDAGNIAHSDALTQANVQAKYVLGADVRRSIARVSKPAADTEKPNNG</sequence>
<keyword evidence="10" id="KW-0444">Lipid biosynthesis</keyword>
<evidence type="ECO:0000256" key="9">
    <source>
        <dbReference type="ARBA" id="ARBA00023136"/>
    </source>
</evidence>
<dbReference type="GO" id="GO:0005886">
    <property type="term" value="C:plasma membrane"/>
    <property type="evidence" value="ECO:0007669"/>
    <property type="project" value="UniProtKB-SubCell"/>
</dbReference>
<dbReference type="GO" id="GO:0006631">
    <property type="term" value="P:fatty acid metabolic process"/>
    <property type="evidence" value="ECO:0007669"/>
    <property type="project" value="TreeGrafter"/>
</dbReference>
<keyword evidence="10" id="KW-0443">Lipid metabolism</keyword>
<comment type="pathway">
    <text evidence="3">Lipid metabolism.</text>
</comment>
<keyword evidence="8 15" id="KW-0808">Transferase</keyword>
<evidence type="ECO:0000256" key="13">
    <source>
        <dbReference type="ARBA" id="ARBA00048427"/>
    </source>
</evidence>
<dbReference type="PIRSF" id="PIRSF500064">
    <property type="entry name" value="GPAT"/>
    <property type="match status" value="1"/>
</dbReference>
<dbReference type="InterPro" id="IPR045520">
    <property type="entry name" value="GPAT/DHAPAT_C"/>
</dbReference>
<dbReference type="InterPro" id="IPR028354">
    <property type="entry name" value="GPAT_PlsB"/>
</dbReference>
<comment type="pathway">
    <text evidence="2">Phospholipid metabolism; CDP-diacylglycerol biosynthesis; CDP-diacylglycerol from sn-glycerol 3-phosphate: step 1/3.</text>
</comment>
<evidence type="ECO:0000313" key="15">
    <source>
        <dbReference type="EMBL" id="CAA0090889.1"/>
    </source>
</evidence>
<keyword evidence="11" id="KW-1208">Phospholipid metabolism</keyword>
<organism evidence="15 16">
    <name type="scientific">BD1-7 clade bacterium</name>
    <dbReference type="NCBI Taxonomy" id="2029982"/>
    <lineage>
        <taxon>Bacteria</taxon>
        <taxon>Pseudomonadati</taxon>
        <taxon>Pseudomonadota</taxon>
        <taxon>Gammaproteobacteria</taxon>
        <taxon>Cellvibrionales</taxon>
        <taxon>Spongiibacteraceae</taxon>
        <taxon>BD1-7 clade</taxon>
    </lineage>
</organism>
<dbReference type="EMBL" id="CACSII010000002">
    <property type="protein sequence ID" value="CAA0090889.1"/>
    <property type="molecule type" value="Genomic_DNA"/>
</dbReference>
<evidence type="ECO:0000256" key="11">
    <source>
        <dbReference type="ARBA" id="ARBA00023264"/>
    </source>
</evidence>
<dbReference type="NCBIfam" id="NF003441">
    <property type="entry name" value="PRK04974.1"/>
    <property type="match status" value="1"/>
</dbReference>
<evidence type="ECO:0000256" key="4">
    <source>
        <dbReference type="ARBA" id="ARBA00007937"/>
    </source>
</evidence>
<reference evidence="15 16" key="1">
    <citation type="submission" date="2019-11" db="EMBL/GenBank/DDBJ databases">
        <authorList>
            <person name="Holert J."/>
        </authorList>
    </citation>
    <scope>NUCLEOTIDE SEQUENCE [LARGE SCALE GENOMIC DNA]</scope>
    <source>
        <strain evidence="15">BC5_2</strain>
    </source>
</reference>
<keyword evidence="9" id="KW-0472">Membrane</keyword>
<accession>A0A5S9NMU8</accession>
<evidence type="ECO:0000256" key="2">
    <source>
        <dbReference type="ARBA" id="ARBA00004765"/>
    </source>
</evidence>
<comment type="catalytic activity">
    <reaction evidence="13">
        <text>sn-glycerol 3-phosphate + an acyl-CoA = a 1-acyl-sn-glycero-3-phosphate + CoA</text>
        <dbReference type="Rhea" id="RHEA:15325"/>
        <dbReference type="ChEBI" id="CHEBI:57287"/>
        <dbReference type="ChEBI" id="CHEBI:57597"/>
        <dbReference type="ChEBI" id="CHEBI:57970"/>
        <dbReference type="ChEBI" id="CHEBI:58342"/>
        <dbReference type="EC" id="2.3.1.15"/>
    </reaction>
</comment>
<dbReference type="PANTHER" id="PTHR12563">
    <property type="entry name" value="GLYCEROL-3-PHOSPHATE ACYLTRANSFERASE"/>
    <property type="match status" value="1"/>
</dbReference>
<gene>
    <name evidence="15" type="primary">plsB</name>
    <name evidence="15" type="ORF">DPBNPPHM_02949</name>
</gene>
<dbReference type="NCBIfam" id="TIGR03703">
    <property type="entry name" value="plsB"/>
    <property type="match status" value="1"/>
</dbReference>
<evidence type="ECO:0000256" key="12">
    <source>
        <dbReference type="ARBA" id="ARBA00023315"/>
    </source>
</evidence>
<dbReference type="PANTHER" id="PTHR12563:SF17">
    <property type="entry name" value="DIHYDROXYACETONE PHOSPHATE ACYLTRANSFERASE"/>
    <property type="match status" value="1"/>
</dbReference>
<dbReference type="Pfam" id="PF19277">
    <property type="entry name" value="GPAT_C"/>
    <property type="match status" value="1"/>
</dbReference>
<dbReference type="SUPFAM" id="SSF69593">
    <property type="entry name" value="Glycerol-3-phosphate (1)-acyltransferase"/>
    <property type="match status" value="1"/>
</dbReference>
<protein>
    <recommendedName>
        <fullName evidence="6">Glycerol-3-phosphate acyltransferase</fullName>
        <ecNumber evidence="5">2.3.1.15</ecNumber>
    </recommendedName>
</protein>
<keyword evidence="12 15" id="KW-0012">Acyltransferase</keyword>
<evidence type="ECO:0000256" key="5">
    <source>
        <dbReference type="ARBA" id="ARBA00013113"/>
    </source>
</evidence>
<dbReference type="GO" id="GO:0004366">
    <property type="term" value="F:glycerol-3-phosphate O-acyltransferase activity"/>
    <property type="evidence" value="ECO:0007669"/>
    <property type="project" value="UniProtKB-EC"/>
</dbReference>
<comment type="similarity">
    <text evidence="4">Belongs to the GPAT/DAPAT family.</text>
</comment>
<evidence type="ECO:0000256" key="1">
    <source>
        <dbReference type="ARBA" id="ARBA00004413"/>
    </source>
</evidence>
<dbReference type="GO" id="GO:0016024">
    <property type="term" value="P:CDP-diacylglycerol biosynthetic process"/>
    <property type="evidence" value="ECO:0007669"/>
    <property type="project" value="UniProtKB-UniPathway"/>
</dbReference>
<dbReference type="Proteomes" id="UP000434580">
    <property type="component" value="Unassembled WGS sequence"/>
</dbReference>